<reference evidence="1 2" key="1">
    <citation type="submission" date="2018-10" db="EMBL/GenBank/DDBJ databases">
        <title>Transmission dynamics of multidrug resistant bacteria on intensive care unit surfaces.</title>
        <authorList>
            <person name="D'Souza A.W."/>
            <person name="Potter R.F."/>
            <person name="Wallace M."/>
            <person name="Shupe A."/>
            <person name="Patel S."/>
            <person name="Sun S."/>
            <person name="Gul D."/>
            <person name="Kwon J.H."/>
            <person name="Andleeb S."/>
            <person name="Burnham C.-A.D."/>
            <person name="Dantas G."/>
        </authorList>
    </citation>
    <scope>NUCLEOTIDE SEQUENCE [LARGE SCALE GENOMIC DNA]</scope>
    <source>
        <strain evidence="1 2">PX_177</strain>
    </source>
</reference>
<evidence type="ECO:0000313" key="1">
    <source>
        <dbReference type="EMBL" id="RRV03804.1"/>
    </source>
</evidence>
<dbReference type="Proteomes" id="UP000276506">
    <property type="component" value="Unassembled WGS sequence"/>
</dbReference>
<protein>
    <submittedName>
        <fullName evidence="1">Uncharacterized protein</fullName>
    </submittedName>
</protein>
<sequence length="154" mass="16303">MNNQPPHVFDAASDIRVCAANGAVTLEGTGFFYRFGNEPYNQVRFSRKELHGVDAEQGQAAVMTSGLGADTPVVVMRSSEEADALIQAIARVANAKTSQAAGSGLKRFQASAVEAMLTTILVCFLGAGMAHLGWTAFQPLAEIIQTLQTGDLTE</sequence>
<comment type="caution">
    <text evidence="1">The sequence shown here is derived from an EMBL/GenBank/DDBJ whole genome shotgun (WGS) entry which is preliminary data.</text>
</comment>
<dbReference type="AlphaFoldDB" id="A0A3R8W075"/>
<proteinExistence type="predicted"/>
<organism evidence="1 2">
    <name type="scientific">Stutzerimonas xanthomarina</name>
    <dbReference type="NCBI Taxonomy" id="271420"/>
    <lineage>
        <taxon>Bacteria</taxon>
        <taxon>Pseudomonadati</taxon>
        <taxon>Pseudomonadota</taxon>
        <taxon>Gammaproteobacteria</taxon>
        <taxon>Pseudomonadales</taxon>
        <taxon>Pseudomonadaceae</taxon>
        <taxon>Stutzerimonas</taxon>
    </lineage>
</organism>
<dbReference type="EMBL" id="RHQL01000028">
    <property type="protein sequence ID" value="RRV03804.1"/>
    <property type="molecule type" value="Genomic_DNA"/>
</dbReference>
<dbReference type="RefSeq" id="WP_125940485.1">
    <property type="nucleotide sequence ID" value="NZ_RHQL01000028.1"/>
</dbReference>
<name>A0A3R8W075_9GAMM</name>
<evidence type="ECO:0000313" key="2">
    <source>
        <dbReference type="Proteomes" id="UP000276506"/>
    </source>
</evidence>
<accession>A0A3R8W075</accession>
<gene>
    <name evidence="1" type="ORF">EGJ28_23200</name>
</gene>